<comment type="caution">
    <text evidence="1">The sequence shown here is derived from an EMBL/GenBank/DDBJ whole genome shotgun (WGS) entry which is preliminary data.</text>
</comment>
<organism evidence="1 2">
    <name type="scientific">Pan troglodytes</name>
    <name type="common">Chimpanzee</name>
    <dbReference type="NCBI Taxonomy" id="9598"/>
    <lineage>
        <taxon>Eukaryota</taxon>
        <taxon>Metazoa</taxon>
        <taxon>Chordata</taxon>
        <taxon>Craniata</taxon>
        <taxon>Vertebrata</taxon>
        <taxon>Euteleostomi</taxon>
        <taxon>Mammalia</taxon>
        <taxon>Eutheria</taxon>
        <taxon>Euarchontoglires</taxon>
        <taxon>Primates</taxon>
        <taxon>Haplorrhini</taxon>
        <taxon>Catarrhini</taxon>
        <taxon>Hominidae</taxon>
        <taxon>Pan</taxon>
    </lineage>
</organism>
<accession>A0A2J8PHR6</accession>
<sequence length="40" mass="4567">PFFIFNLAETAHMPSKVKAQLYAQAYDCTDTIKSDKRGFL</sequence>
<name>A0A2J8PHR6_PANTR</name>
<dbReference type="AlphaFoldDB" id="A0A2J8PHR6"/>
<gene>
    <name evidence="1" type="ORF">CK820_G0002517</name>
</gene>
<evidence type="ECO:0000313" key="2">
    <source>
        <dbReference type="Proteomes" id="UP000236370"/>
    </source>
</evidence>
<feature type="non-terminal residue" evidence="1">
    <location>
        <position position="1"/>
    </location>
</feature>
<proteinExistence type="predicted"/>
<protein>
    <submittedName>
        <fullName evidence="1">TMEM260 isoform 16</fullName>
    </submittedName>
</protein>
<dbReference type="EMBL" id="NBAG03000214">
    <property type="protein sequence ID" value="PNI83537.1"/>
    <property type="molecule type" value="Genomic_DNA"/>
</dbReference>
<dbReference type="Proteomes" id="UP000236370">
    <property type="component" value="Unassembled WGS sequence"/>
</dbReference>
<evidence type="ECO:0000313" key="1">
    <source>
        <dbReference type="EMBL" id="PNI83537.1"/>
    </source>
</evidence>
<reference evidence="1 2" key="1">
    <citation type="submission" date="2017-12" db="EMBL/GenBank/DDBJ databases">
        <title>High-resolution comparative analysis of great ape genomes.</title>
        <authorList>
            <person name="Pollen A."/>
            <person name="Hastie A."/>
            <person name="Hormozdiari F."/>
            <person name="Dougherty M."/>
            <person name="Liu R."/>
            <person name="Chaisson M."/>
            <person name="Hoppe E."/>
            <person name="Hill C."/>
            <person name="Pang A."/>
            <person name="Hillier L."/>
            <person name="Baker C."/>
            <person name="Armstrong J."/>
            <person name="Shendure J."/>
            <person name="Paten B."/>
            <person name="Wilson R."/>
            <person name="Chao H."/>
            <person name="Schneider V."/>
            <person name="Ventura M."/>
            <person name="Kronenberg Z."/>
            <person name="Murali S."/>
            <person name="Gordon D."/>
            <person name="Cantsilieris S."/>
            <person name="Munson K."/>
            <person name="Nelson B."/>
            <person name="Raja A."/>
            <person name="Underwood J."/>
            <person name="Diekhans M."/>
            <person name="Fiddes I."/>
            <person name="Haussler D."/>
            <person name="Eichler E."/>
        </authorList>
    </citation>
    <scope>NUCLEOTIDE SEQUENCE [LARGE SCALE GENOMIC DNA]</scope>
    <source>
        <strain evidence="1">Yerkes chimp pedigree #C0471</strain>
    </source>
</reference>